<reference evidence="2 3" key="1">
    <citation type="submission" date="2020-04" db="EMBL/GenBank/DDBJ databases">
        <title>Azohydromonas sp. isolated from soil.</title>
        <authorList>
            <person name="Dahal R.H."/>
        </authorList>
    </citation>
    <scope>NUCLEOTIDE SEQUENCE [LARGE SCALE GENOMIC DNA]</scope>
    <source>
        <strain evidence="2 3">G-1-1-14</strain>
    </source>
</reference>
<dbReference type="AlphaFoldDB" id="A0A848FGU3"/>
<feature type="chain" id="PRO_5032437511" evidence="1">
    <location>
        <begin position="20"/>
        <end position="156"/>
    </location>
</feature>
<dbReference type="Proteomes" id="UP000574067">
    <property type="component" value="Unassembled WGS sequence"/>
</dbReference>
<protein>
    <submittedName>
        <fullName evidence="2">Uncharacterized protein</fullName>
    </submittedName>
</protein>
<evidence type="ECO:0000256" key="1">
    <source>
        <dbReference type="SAM" id="SignalP"/>
    </source>
</evidence>
<dbReference type="EMBL" id="JABBFW010000037">
    <property type="protein sequence ID" value="NML18678.1"/>
    <property type="molecule type" value="Genomic_DNA"/>
</dbReference>
<accession>A0A848FGU3</accession>
<dbReference type="RefSeq" id="WP_169163569.1">
    <property type="nucleotide sequence ID" value="NZ_JABBFW010000037.1"/>
</dbReference>
<keyword evidence="1" id="KW-0732">Signal</keyword>
<feature type="signal peptide" evidence="1">
    <location>
        <begin position="1"/>
        <end position="19"/>
    </location>
</feature>
<gene>
    <name evidence="2" type="ORF">HHL10_27285</name>
</gene>
<organism evidence="2 3">
    <name type="scientific">Azohydromonas caseinilytica</name>
    <dbReference type="NCBI Taxonomy" id="2728836"/>
    <lineage>
        <taxon>Bacteria</taxon>
        <taxon>Pseudomonadati</taxon>
        <taxon>Pseudomonadota</taxon>
        <taxon>Betaproteobacteria</taxon>
        <taxon>Burkholderiales</taxon>
        <taxon>Sphaerotilaceae</taxon>
        <taxon>Azohydromonas</taxon>
    </lineage>
</organism>
<evidence type="ECO:0000313" key="3">
    <source>
        <dbReference type="Proteomes" id="UP000574067"/>
    </source>
</evidence>
<name>A0A848FGU3_9BURK</name>
<evidence type="ECO:0000313" key="2">
    <source>
        <dbReference type="EMBL" id="NML18678.1"/>
    </source>
</evidence>
<proteinExistence type="predicted"/>
<comment type="caution">
    <text evidence="2">The sequence shown here is derived from an EMBL/GenBank/DDBJ whole genome shotgun (WGS) entry which is preliminary data.</text>
</comment>
<keyword evidence="3" id="KW-1185">Reference proteome</keyword>
<sequence length="156" mass="17861">MKKSALALMLSALAPLAWAAEGDDYTRWLKFDNVAPRVWRTTCFNEIRNVDPNGQYFTRALIQQPYFAPRSPEGSGTVSRQSRWVKQSGNLLPWGLHWSYAATLRGRVLLQWMSFTFTMDRDFDVPDGSYVLCDVNVVNQATGQFLPGGRMLYYPR</sequence>